<sequence>MLLYRFDRARAVKSSRTPLLCGYYGLLANRVFLVCGHSLPHINTCAYCIIIIIDASS</sequence>
<protein>
    <submittedName>
        <fullName evidence="1">Uncharacterized protein</fullName>
    </submittedName>
</protein>
<reference evidence="1" key="1">
    <citation type="submission" date="2015-10" db="EMBL/GenBank/DDBJ databases">
        <title>EvidentialGene: Evidence-directed Construction of Complete mRNA Transcriptomes without Genomes.</title>
        <authorList>
            <person name="Gilbert D.G."/>
        </authorList>
    </citation>
    <scope>NUCLEOTIDE SEQUENCE</scope>
</reference>
<evidence type="ECO:0000313" key="1">
    <source>
        <dbReference type="EMBL" id="JAN84535.1"/>
    </source>
</evidence>
<dbReference type="AlphaFoldDB" id="A0A0P5XNC7"/>
<proteinExistence type="predicted"/>
<name>A0A0P5XNC7_9CRUS</name>
<organism evidence="1">
    <name type="scientific">Daphnia magna</name>
    <dbReference type="NCBI Taxonomy" id="35525"/>
    <lineage>
        <taxon>Eukaryota</taxon>
        <taxon>Metazoa</taxon>
        <taxon>Ecdysozoa</taxon>
        <taxon>Arthropoda</taxon>
        <taxon>Crustacea</taxon>
        <taxon>Branchiopoda</taxon>
        <taxon>Diplostraca</taxon>
        <taxon>Cladocera</taxon>
        <taxon>Anomopoda</taxon>
        <taxon>Daphniidae</taxon>
        <taxon>Daphnia</taxon>
    </lineage>
</organism>
<dbReference type="EMBL" id="GDIQ01010202">
    <property type="protein sequence ID" value="JAN84535.1"/>
    <property type="molecule type" value="Transcribed_RNA"/>
</dbReference>
<accession>A0A0P5XNC7</accession>